<keyword evidence="3" id="KW-1185">Reference proteome</keyword>
<dbReference type="EMBL" id="CAJNNV010005904">
    <property type="protein sequence ID" value="CAE8592824.1"/>
    <property type="molecule type" value="Genomic_DNA"/>
</dbReference>
<gene>
    <name evidence="2" type="ORF">PGLA1383_LOCUS11446</name>
</gene>
<protein>
    <submittedName>
        <fullName evidence="2">Uncharacterized protein</fullName>
    </submittedName>
</protein>
<feature type="coiled-coil region" evidence="1">
    <location>
        <begin position="87"/>
        <end position="115"/>
    </location>
</feature>
<keyword evidence="1" id="KW-0175">Coiled coil</keyword>
<sequence length="128" mass="14633">LIKKENHVQVRNVLEEVGPEGIRRLQLGQSDSVKALLMHRSMSESMLQKVAAERSSPSLPRGDSLQNAAAHLLKRQRKVQAAVQGHIEQETQALKEQIREEAQERRRLLSELRQRRALQKAVQLCSRD</sequence>
<dbReference type="Proteomes" id="UP000654075">
    <property type="component" value="Unassembled WGS sequence"/>
</dbReference>
<dbReference type="AlphaFoldDB" id="A0A813DTZ9"/>
<reference evidence="2" key="1">
    <citation type="submission" date="2021-02" db="EMBL/GenBank/DDBJ databases">
        <authorList>
            <person name="Dougan E. K."/>
            <person name="Rhodes N."/>
            <person name="Thang M."/>
            <person name="Chan C."/>
        </authorList>
    </citation>
    <scope>NUCLEOTIDE SEQUENCE</scope>
</reference>
<name>A0A813DTZ9_POLGL</name>
<evidence type="ECO:0000256" key="1">
    <source>
        <dbReference type="SAM" id="Coils"/>
    </source>
</evidence>
<accession>A0A813DTZ9</accession>
<evidence type="ECO:0000313" key="3">
    <source>
        <dbReference type="Proteomes" id="UP000654075"/>
    </source>
</evidence>
<feature type="non-terminal residue" evidence="2">
    <location>
        <position position="128"/>
    </location>
</feature>
<evidence type="ECO:0000313" key="2">
    <source>
        <dbReference type="EMBL" id="CAE8592824.1"/>
    </source>
</evidence>
<proteinExistence type="predicted"/>
<comment type="caution">
    <text evidence="2">The sequence shown here is derived from an EMBL/GenBank/DDBJ whole genome shotgun (WGS) entry which is preliminary data.</text>
</comment>
<organism evidence="2 3">
    <name type="scientific">Polarella glacialis</name>
    <name type="common">Dinoflagellate</name>
    <dbReference type="NCBI Taxonomy" id="89957"/>
    <lineage>
        <taxon>Eukaryota</taxon>
        <taxon>Sar</taxon>
        <taxon>Alveolata</taxon>
        <taxon>Dinophyceae</taxon>
        <taxon>Suessiales</taxon>
        <taxon>Suessiaceae</taxon>
        <taxon>Polarella</taxon>
    </lineage>
</organism>